<dbReference type="SUPFAM" id="SSF52540">
    <property type="entry name" value="P-loop containing nucleoside triphosphate hydrolases"/>
    <property type="match status" value="1"/>
</dbReference>
<comment type="domain">
    <text evidence="6">Contains large globular domains required for ATP hydrolysis at each terminus and a third globular domain forming a flexible hinge near the middle of the molecule. These domains are separated by coiled-coil structures.</text>
</comment>
<gene>
    <name evidence="6 8" type="primary">smc</name>
    <name evidence="8" type="ORF">RYX56_13620</name>
</gene>
<dbReference type="Pfam" id="PF06470">
    <property type="entry name" value="SMC_hinge"/>
    <property type="match status" value="1"/>
</dbReference>
<dbReference type="InterPro" id="IPR036277">
    <property type="entry name" value="SMC_hinge_sf"/>
</dbReference>
<feature type="coiled-coil region" evidence="6">
    <location>
        <begin position="673"/>
        <end position="805"/>
    </location>
</feature>
<feature type="coiled-coil region" evidence="6">
    <location>
        <begin position="231"/>
        <end position="391"/>
    </location>
</feature>
<evidence type="ECO:0000256" key="4">
    <source>
        <dbReference type="ARBA" id="ARBA00023054"/>
    </source>
</evidence>
<comment type="function">
    <text evidence="6">Required for chromosome condensation and partitioning.</text>
</comment>
<keyword evidence="5 6" id="KW-0238">DNA-binding</keyword>
<dbReference type="RefSeq" id="WP_317122582.1">
    <property type="nucleotide sequence ID" value="NZ_JAWJBA010000004.1"/>
</dbReference>
<dbReference type="HAMAP" id="MF_01894">
    <property type="entry name" value="Smc_prok"/>
    <property type="match status" value="1"/>
</dbReference>
<feature type="coiled-coil region" evidence="6">
    <location>
        <begin position="167"/>
        <end position="201"/>
    </location>
</feature>
<sequence length="1188" mass="136834">MFLKRLEVVGFKSFAEQMNIEFVPGVTAVVGPNGSGKSNISDAVRWVLGEQSAKSLRGSKMEDIIFAGSDSRKRLNYAEVSLILDNEDQHLSIDYSEVSVTRRVYRSGESEYLINKQSCRLKDIIDLFLDSGLGREAYSIIGQGKVEEILSSKAEDRRVIFEEAAGVLKYKTRKVKAEKRLNETQENLIRVEDILHELKAQVEPLQIQASIARDYLEKKEELKEVEIALMVHEIEELNQEWNEEKDKLQGLHKEHEKRHHKLIEMENELQTLRTRSKQLDEELNKAQGELLEVSEELEKNEGKREVLKERKKNASQNKEQLEKSIQRARGQKETLELELQEKQVKVKQAKAGVQALNEQIKTNEKKLKLTEVNVEEELDRLKSDYIEVLNEQASIRNERNYLLEQKRQQSVKQTRLVEENEDLLTSREQMAKKQEEAHKIFLEKEAELEKNVGQFRNSQTKLEQLKARYQKREAKLYEAYQLLQKMQSRAEVLEEMQADFSGFFHGVKEILKARDHKLEGIVGAVAELTVVPKQYETALEIALGAASQHIVVQSEQHARGAIAFLKQNRLGRATFMPLPVMKERQIPDHLLHSLSQQSSFIGVASDLLSYDSQYERLFSQLLGQVIIARDLEGANALARLANHRYRVVTLEGDVVNPGGSMTGGSIKQKQTPLLGRKRELEELTENLTKLKETAYSLEKEVKNTKVELTNVEEEMEQFRASGEEARLAYQNAKSFLRELELEANSMEDRFNRYDREQSSFTSEVEKMDERLRELSDNEALMKKKVVELENQVKELEQRQKEQQLSKETIAIELNQAKIEYAAVNERYLAQKVQTEQVEHRFKELDIEIVDLEDQLNLLLIEATDRTDGEDTISSRIDHNKQRKEIIASKLTHLKKERVEIDDAYIELESTIKMQQGEHRLIADECRQLEVRVNRLDVELDSRLNHLRNEYELSFEAARASFTLTIESKQARTKVKLIKLAIEELGSVNIGAIDEYERVRERYDFLMEQQSDLTEAKATLHEVITEMDVEMTKRFEETYLMIQKEFKGVFKELFGGGEADLVLTHADDLLQTGVEIMVRPPGKKLQHLGLLSGGERALTAIALLFAILKVRPVPFCVLDEVEAALDEANVSRFANYLKDFSDSTQFIVITHRKGTMEEADVLYGVTMQESGVSRLVSVRLEETKQLMET</sequence>
<name>A0ABU3XDK4_9BACI</name>
<comment type="caution">
    <text evidence="8">The sequence shown here is derived from an EMBL/GenBank/DDBJ whole genome shotgun (WGS) entry which is preliminary data.</text>
</comment>
<evidence type="ECO:0000313" key="9">
    <source>
        <dbReference type="Proteomes" id="UP001287282"/>
    </source>
</evidence>
<dbReference type="InterPro" id="IPR003395">
    <property type="entry name" value="RecF/RecN/SMC_N"/>
</dbReference>
<feature type="coiled-coil region" evidence="6">
    <location>
        <begin position="834"/>
        <end position="861"/>
    </location>
</feature>
<evidence type="ECO:0000313" key="8">
    <source>
        <dbReference type="EMBL" id="MDV2685398.1"/>
    </source>
</evidence>
<keyword evidence="9" id="KW-1185">Reference proteome</keyword>
<protein>
    <recommendedName>
        <fullName evidence="6">Chromosome partition protein Smc</fullName>
    </recommendedName>
</protein>
<evidence type="ECO:0000256" key="1">
    <source>
        <dbReference type="ARBA" id="ARBA00022490"/>
    </source>
</evidence>
<dbReference type="Gene3D" id="3.40.50.300">
    <property type="entry name" value="P-loop containing nucleotide triphosphate hydrolases"/>
    <property type="match status" value="2"/>
</dbReference>
<comment type="subunit">
    <text evidence="6">Homodimer.</text>
</comment>
<dbReference type="Proteomes" id="UP001287282">
    <property type="component" value="Unassembled WGS sequence"/>
</dbReference>
<dbReference type="NCBIfam" id="TIGR02168">
    <property type="entry name" value="SMC_prok_B"/>
    <property type="match status" value="1"/>
</dbReference>
<evidence type="ECO:0000259" key="7">
    <source>
        <dbReference type="SMART" id="SM00968"/>
    </source>
</evidence>
<dbReference type="CDD" id="cd03278">
    <property type="entry name" value="ABC_SMC_barmotin"/>
    <property type="match status" value="2"/>
</dbReference>
<dbReference type="SMART" id="SM00968">
    <property type="entry name" value="SMC_hinge"/>
    <property type="match status" value="1"/>
</dbReference>
<dbReference type="PANTHER" id="PTHR43977">
    <property type="entry name" value="STRUCTURAL MAINTENANCE OF CHROMOSOMES PROTEIN 3"/>
    <property type="match status" value="1"/>
</dbReference>
<proteinExistence type="inferred from homology"/>
<feature type="binding site" evidence="6">
    <location>
        <begin position="32"/>
        <end position="39"/>
    </location>
    <ligand>
        <name>ATP</name>
        <dbReference type="ChEBI" id="CHEBI:30616"/>
    </ligand>
</feature>
<dbReference type="InterPro" id="IPR024704">
    <property type="entry name" value="SMC"/>
</dbReference>
<evidence type="ECO:0000256" key="3">
    <source>
        <dbReference type="ARBA" id="ARBA00022840"/>
    </source>
</evidence>
<keyword evidence="3 6" id="KW-0067">ATP-binding</keyword>
<dbReference type="InterPro" id="IPR010935">
    <property type="entry name" value="SMC_hinge"/>
</dbReference>
<keyword evidence="4 6" id="KW-0175">Coiled coil</keyword>
<reference evidence="8 9" key="1">
    <citation type="submission" date="2023-10" db="EMBL/GenBank/DDBJ databases">
        <title>Screening of Alkalihalobacillus lindianensis BZ-TG-R113 and Its Alleviation of Salt Stress on Rapeseed Growth.</title>
        <authorList>
            <person name="Zhao B."/>
            <person name="Guo T."/>
        </authorList>
    </citation>
    <scope>NUCLEOTIDE SEQUENCE [LARGE SCALE GENOMIC DNA]</scope>
    <source>
        <strain evidence="8 9">BZ-TG-R113</strain>
    </source>
</reference>
<comment type="subcellular location">
    <subcellularLocation>
        <location evidence="6">Cytoplasm</location>
    </subcellularLocation>
</comment>
<accession>A0ABU3XDK4</accession>
<dbReference type="InterPro" id="IPR011890">
    <property type="entry name" value="SMC_prok"/>
</dbReference>
<keyword evidence="2 6" id="KW-0547">Nucleotide-binding</keyword>
<keyword evidence="1 6" id="KW-0963">Cytoplasm</keyword>
<evidence type="ECO:0000256" key="2">
    <source>
        <dbReference type="ARBA" id="ARBA00022741"/>
    </source>
</evidence>
<dbReference type="Pfam" id="PF02463">
    <property type="entry name" value="SMC_N"/>
    <property type="match status" value="1"/>
</dbReference>
<comment type="similarity">
    <text evidence="6">Belongs to the SMC family.</text>
</comment>
<feature type="coiled-coil region" evidence="6">
    <location>
        <begin position="416"/>
        <end position="475"/>
    </location>
</feature>
<dbReference type="Gene3D" id="3.30.70.1620">
    <property type="match status" value="1"/>
</dbReference>
<feature type="domain" description="SMC hinge" evidence="7">
    <location>
        <begin position="519"/>
        <end position="638"/>
    </location>
</feature>
<dbReference type="PIRSF" id="PIRSF005719">
    <property type="entry name" value="SMC"/>
    <property type="match status" value="1"/>
</dbReference>
<dbReference type="SUPFAM" id="SSF75553">
    <property type="entry name" value="Smc hinge domain"/>
    <property type="match status" value="1"/>
</dbReference>
<evidence type="ECO:0000256" key="5">
    <source>
        <dbReference type="ARBA" id="ARBA00023125"/>
    </source>
</evidence>
<dbReference type="InterPro" id="IPR027417">
    <property type="entry name" value="P-loop_NTPase"/>
</dbReference>
<dbReference type="Gene3D" id="1.20.1060.20">
    <property type="match status" value="1"/>
</dbReference>
<evidence type="ECO:0000256" key="6">
    <source>
        <dbReference type="HAMAP-Rule" id="MF_01894"/>
    </source>
</evidence>
<organism evidence="8 9">
    <name type="scientific">Alkalihalophilus lindianensis</name>
    <dbReference type="NCBI Taxonomy" id="1630542"/>
    <lineage>
        <taxon>Bacteria</taxon>
        <taxon>Bacillati</taxon>
        <taxon>Bacillota</taxon>
        <taxon>Bacilli</taxon>
        <taxon>Bacillales</taxon>
        <taxon>Bacillaceae</taxon>
        <taxon>Alkalihalophilus</taxon>
    </lineage>
</organism>
<dbReference type="EMBL" id="JAWJBA010000004">
    <property type="protein sequence ID" value="MDV2685398.1"/>
    <property type="molecule type" value="Genomic_DNA"/>
</dbReference>